<dbReference type="KEGG" id="plei:Q9312_15850"/>
<dbReference type="NCBIfam" id="TIGR03696">
    <property type="entry name" value="Rhs_assc_core"/>
    <property type="match status" value="1"/>
</dbReference>
<feature type="region of interest" description="Disordered" evidence="2">
    <location>
        <begin position="250"/>
        <end position="274"/>
    </location>
</feature>
<dbReference type="Pfam" id="PF25023">
    <property type="entry name" value="TEN_YD-shell"/>
    <property type="match status" value="1"/>
</dbReference>
<evidence type="ECO:0000313" key="4">
    <source>
        <dbReference type="EMBL" id="WMS86694.1"/>
    </source>
</evidence>
<evidence type="ECO:0000259" key="3">
    <source>
        <dbReference type="Pfam" id="PF25023"/>
    </source>
</evidence>
<sequence>MMIFKKFNITLLLLLLGCFYAINGHAKRTTITFIHTDHLGSPIAATNEDGSVKWREEYQPFGKQLTNQDSDNNVGFTGHKDDKDLGLTYMQARWYHPETGRFNSLDPLLFREVNSFNRYVYANNNPYKYIDPDGENPLLIQQNPPIFAGPPPTTITNPINPSTSLPLADQLPASTEGSLIPNFAPDLNTVSFPSLQNPLKGTLYPGDFIGLITHIIYNKIHGNSKASTKEQHLYMIQDADGNIKKIGVSGQKLNKNGTSPRANSQLKDGDSATVLESGIPGRANVLQKEGQAVEGLRKAGHELPDQKRPKI</sequence>
<keyword evidence="1" id="KW-0677">Repeat</keyword>
<keyword evidence="5" id="KW-1185">Reference proteome</keyword>
<dbReference type="Proteomes" id="UP001239782">
    <property type="component" value="Chromosome"/>
</dbReference>
<dbReference type="PANTHER" id="PTHR32305:SF17">
    <property type="entry name" value="TRNA NUCLEASE WAPA"/>
    <property type="match status" value="1"/>
</dbReference>
<organism evidence="4 5">
    <name type="scientific">Pleionea litopenaei</name>
    <dbReference type="NCBI Taxonomy" id="3070815"/>
    <lineage>
        <taxon>Bacteria</taxon>
        <taxon>Pseudomonadati</taxon>
        <taxon>Pseudomonadota</taxon>
        <taxon>Gammaproteobacteria</taxon>
        <taxon>Oceanospirillales</taxon>
        <taxon>Pleioneaceae</taxon>
        <taxon>Pleionea</taxon>
    </lineage>
</organism>
<dbReference type="PROSITE" id="PS51257">
    <property type="entry name" value="PROKAR_LIPOPROTEIN"/>
    <property type="match status" value="1"/>
</dbReference>
<dbReference type="PANTHER" id="PTHR32305">
    <property type="match status" value="1"/>
</dbReference>
<dbReference type="EMBL" id="CP133548">
    <property type="protein sequence ID" value="WMS86694.1"/>
    <property type="molecule type" value="Genomic_DNA"/>
</dbReference>
<accession>A0AA51X6C0</accession>
<dbReference type="InterPro" id="IPR050708">
    <property type="entry name" value="T6SS_VgrG/RHS"/>
</dbReference>
<reference evidence="4 5" key="1">
    <citation type="submission" date="2023-08" db="EMBL/GenBank/DDBJ databases">
        <title>Pleionea litopenaei sp. nov., isolated from stomach of juvenile Litopenaeus vannamei.</title>
        <authorList>
            <person name="Rho A.M."/>
            <person name="Hwang C.Y."/>
        </authorList>
    </citation>
    <scope>NUCLEOTIDE SEQUENCE [LARGE SCALE GENOMIC DNA]</scope>
    <source>
        <strain evidence="4 5">HL-JVS1</strain>
    </source>
</reference>
<evidence type="ECO:0000313" key="5">
    <source>
        <dbReference type="Proteomes" id="UP001239782"/>
    </source>
</evidence>
<protein>
    <submittedName>
        <fullName evidence="4">RHS repeat-associated core domain-containing protein</fullName>
    </submittedName>
</protein>
<dbReference type="InterPro" id="IPR056823">
    <property type="entry name" value="TEN-like_YD-shell"/>
</dbReference>
<gene>
    <name evidence="4" type="ORF">Q9312_15850</name>
</gene>
<dbReference type="AlphaFoldDB" id="A0AA51X6C0"/>
<name>A0AA51X6C0_9GAMM</name>
<dbReference type="Gene3D" id="2.180.10.10">
    <property type="entry name" value="RHS repeat-associated core"/>
    <property type="match status" value="1"/>
</dbReference>
<feature type="compositionally biased region" description="Polar residues" evidence="2">
    <location>
        <begin position="251"/>
        <end position="266"/>
    </location>
</feature>
<dbReference type="InterPro" id="IPR022385">
    <property type="entry name" value="Rhs_assc_core"/>
</dbReference>
<feature type="domain" description="Teneurin-like YD-shell" evidence="3">
    <location>
        <begin position="33"/>
        <end position="126"/>
    </location>
</feature>
<proteinExistence type="predicted"/>
<evidence type="ECO:0000256" key="1">
    <source>
        <dbReference type="ARBA" id="ARBA00022737"/>
    </source>
</evidence>
<evidence type="ECO:0000256" key="2">
    <source>
        <dbReference type="SAM" id="MobiDB-lite"/>
    </source>
</evidence>
<dbReference type="RefSeq" id="WP_309201839.1">
    <property type="nucleotide sequence ID" value="NZ_CP133548.1"/>
</dbReference>